<feature type="domain" description="DUF5000" evidence="2">
    <location>
        <begin position="307"/>
        <end position="424"/>
    </location>
</feature>
<feature type="domain" description="DUF4959" evidence="1">
    <location>
        <begin position="21"/>
        <end position="125"/>
    </location>
</feature>
<dbReference type="InterPro" id="IPR033431">
    <property type="entry name" value="DUF5126"/>
</dbReference>
<dbReference type="InterPro" id="IPR036116">
    <property type="entry name" value="FN3_sf"/>
</dbReference>
<dbReference type="Gene3D" id="2.60.120.260">
    <property type="entry name" value="Galactose-binding domain-like"/>
    <property type="match status" value="1"/>
</dbReference>
<dbReference type="InterPro" id="IPR032527">
    <property type="entry name" value="DUF4959"/>
</dbReference>
<gene>
    <name evidence="4" type="ORF">QQ020_04815</name>
</gene>
<protein>
    <submittedName>
        <fullName evidence="4">DUF4959 domain-containing protein</fullName>
    </submittedName>
</protein>
<evidence type="ECO:0000259" key="2">
    <source>
        <dbReference type="Pfam" id="PF16391"/>
    </source>
</evidence>
<dbReference type="Pfam" id="PF16323">
    <property type="entry name" value="DUF4959"/>
    <property type="match status" value="1"/>
</dbReference>
<evidence type="ECO:0000313" key="5">
    <source>
        <dbReference type="Proteomes" id="UP001172083"/>
    </source>
</evidence>
<accession>A0ABT8L3G4</accession>
<dbReference type="RefSeq" id="WP_346756690.1">
    <property type="nucleotide sequence ID" value="NZ_JAUJEB010000001.1"/>
</dbReference>
<dbReference type="PROSITE" id="PS51257">
    <property type="entry name" value="PROKAR_LIPOPROTEIN"/>
    <property type="match status" value="1"/>
</dbReference>
<dbReference type="Gene3D" id="2.60.40.10">
    <property type="entry name" value="Immunoglobulins"/>
    <property type="match status" value="1"/>
</dbReference>
<reference evidence="4" key="1">
    <citation type="submission" date="2023-06" db="EMBL/GenBank/DDBJ databases">
        <title>Genomic of Agaribacillus aureum.</title>
        <authorList>
            <person name="Wang G."/>
        </authorList>
    </citation>
    <scope>NUCLEOTIDE SEQUENCE</scope>
    <source>
        <strain evidence="4">BMA12</strain>
    </source>
</reference>
<feature type="domain" description="DUF5126" evidence="3">
    <location>
        <begin position="126"/>
        <end position="234"/>
    </location>
</feature>
<evidence type="ECO:0000313" key="4">
    <source>
        <dbReference type="EMBL" id="MDN5211355.1"/>
    </source>
</evidence>
<evidence type="ECO:0000259" key="1">
    <source>
        <dbReference type="Pfam" id="PF16323"/>
    </source>
</evidence>
<name>A0ABT8L3G4_9BACT</name>
<dbReference type="InterPro" id="IPR013783">
    <property type="entry name" value="Ig-like_fold"/>
</dbReference>
<evidence type="ECO:0000259" key="3">
    <source>
        <dbReference type="Pfam" id="PF17166"/>
    </source>
</evidence>
<proteinExistence type="predicted"/>
<dbReference type="Pfam" id="PF16391">
    <property type="entry name" value="DUF5000"/>
    <property type="match status" value="1"/>
</dbReference>
<dbReference type="EMBL" id="JAUJEB010000001">
    <property type="protein sequence ID" value="MDN5211355.1"/>
    <property type="molecule type" value="Genomic_DNA"/>
</dbReference>
<comment type="caution">
    <text evidence="4">The sequence shown here is derived from an EMBL/GenBank/DDBJ whole genome shotgun (WGS) entry which is preliminary data.</text>
</comment>
<dbReference type="Pfam" id="PF17166">
    <property type="entry name" value="DUF5126"/>
    <property type="match status" value="1"/>
</dbReference>
<sequence>MKRLTLILSTLVYGSFFILSSCDEELGRGPISRDATIPGVVTNVEVTPTPGGALLQYKLPSDEDLLGVRVDYILPRGEETSVSTSLYSNQIEVVGLLDEENITVQVVAFDQSGNDSEPVSVSFTPLKAPVNAAAASLQIRPDFGGAKYSFENPTGAALDLFAFTRQKDETSGESSLVLLSAKGFIDKQPTPFSERGFDANEREFIGLFRDRWGNFSDSVKITLTPLFEEEIPKSGHSRYNLPHDVPVFGGSEPGDEPSFGLWTPEGFYDGVIDVEGVSGFRTLDGAGSDQFDPNPLPEYRDQFDPTRVTAHLYTIDLGVSVQLSRFTYHPLTSGFFSLGGWRIFDVWGTNETPNPEGTLDGWTLLLDRIEVETPENANERRAEIQTEGVEFLFNSETVRYIRFAWRENYTPIKSFNATEITFYGKIVD</sequence>
<dbReference type="SUPFAM" id="SSF49265">
    <property type="entry name" value="Fibronectin type III"/>
    <property type="match status" value="1"/>
</dbReference>
<organism evidence="4 5">
    <name type="scientific">Agaribacillus aureus</name>
    <dbReference type="NCBI Taxonomy" id="3051825"/>
    <lineage>
        <taxon>Bacteria</taxon>
        <taxon>Pseudomonadati</taxon>
        <taxon>Bacteroidota</taxon>
        <taxon>Cytophagia</taxon>
        <taxon>Cytophagales</taxon>
        <taxon>Splendidivirgaceae</taxon>
        <taxon>Agaribacillus</taxon>
    </lineage>
</organism>
<dbReference type="Proteomes" id="UP001172083">
    <property type="component" value="Unassembled WGS sequence"/>
</dbReference>
<keyword evidence="5" id="KW-1185">Reference proteome</keyword>
<dbReference type="InterPro" id="IPR032164">
    <property type="entry name" value="DUF5000"/>
</dbReference>